<evidence type="ECO:0000313" key="5">
    <source>
        <dbReference type="EMBL" id="KKM04336.1"/>
    </source>
</evidence>
<dbReference type="HAMAP" id="MF_00527">
    <property type="entry name" value="3MGH"/>
    <property type="match status" value="1"/>
</dbReference>
<dbReference type="InterPro" id="IPR011034">
    <property type="entry name" value="Formyl_transferase-like_C_sf"/>
</dbReference>
<dbReference type="NCBIfam" id="TIGR00567">
    <property type="entry name" value="3mg"/>
    <property type="match status" value="1"/>
</dbReference>
<dbReference type="GO" id="GO:0003905">
    <property type="term" value="F:alkylbase DNA N-glycosylase activity"/>
    <property type="evidence" value="ECO:0007669"/>
    <property type="project" value="InterPro"/>
</dbReference>
<keyword evidence="3" id="KW-0378">Hydrolase</keyword>
<dbReference type="PANTHER" id="PTHR10429">
    <property type="entry name" value="DNA-3-METHYLADENINE GLYCOSYLASE"/>
    <property type="match status" value="1"/>
</dbReference>
<proteinExistence type="inferred from homology"/>
<dbReference type="EMBL" id="LAZR01016474">
    <property type="protein sequence ID" value="KKM04336.1"/>
    <property type="molecule type" value="Genomic_DNA"/>
</dbReference>
<evidence type="ECO:0000256" key="3">
    <source>
        <dbReference type="ARBA" id="ARBA00022801"/>
    </source>
</evidence>
<evidence type="ECO:0000256" key="2">
    <source>
        <dbReference type="ARBA" id="ARBA00022763"/>
    </source>
</evidence>
<dbReference type="GO" id="GO:0006284">
    <property type="term" value="P:base-excision repair"/>
    <property type="evidence" value="ECO:0007669"/>
    <property type="project" value="InterPro"/>
</dbReference>
<dbReference type="Pfam" id="PF02245">
    <property type="entry name" value="Pur_DNA_glyco"/>
    <property type="match status" value="1"/>
</dbReference>
<keyword evidence="4" id="KW-0234">DNA repair</keyword>
<reference evidence="5" key="1">
    <citation type="journal article" date="2015" name="Nature">
        <title>Complex archaea that bridge the gap between prokaryotes and eukaryotes.</title>
        <authorList>
            <person name="Spang A."/>
            <person name="Saw J.H."/>
            <person name="Jorgensen S.L."/>
            <person name="Zaremba-Niedzwiedzka K."/>
            <person name="Martijn J."/>
            <person name="Lind A.E."/>
            <person name="van Eijk R."/>
            <person name="Schleper C."/>
            <person name="Guy L."/>
            <person name="Ettema T.J."/>
        </authorList>
    </citation>
    <scope>NUCLEOTIDE SEQUENCE</scope>
</reference>
<dbReference type="FunFam" id="3.10.300.10:FF:000001">
    <property type="entry name" value="Putative 3-methyladenine DNA glycosylase"/>
    <property type="match status" value="1"/>
</dbReference>
<dbReference type="CDD" id="cd00540">
    <property type="entry name" value="AAG"/>
    <property type="match status" value="1"/>
</dbReference>
<accession>A0A0F9JEU2</accession>
<evidence type="ECO:0000256" key="1">
    <source>
        <dbReference type="ARBA" id="ARBA00009232"/>
    </source>
</evidence>
<comment type="caution">
    <text evidence="5">The sequence shown here is derived from an EMBL/GenBank/DDBJ whole genome shotgun (WGS) entry which is preliminary data.</text>
</comment>
<gene>
    <name evidence="5" type="ORF">LCGC14_1765250</name>
</gene>
<name>A0A0F9JEU2_9ZZZZ</name>
<dbReference type="Gene3D" id="3.10.300.10">
    <property type="entry name" value="Methylpurine-DNA glycosylase (MPG)"/>
    <property type="match status" value="1"/>
</dbReference>
<protein>
    <recommendedName>
        <fullName evidence="6">3-methyladenine DNA glycosylase</fullName>
    </recommendedName>
</protein>
<organism evidence="5">
    <name type="scientific">marine sediment metagenome</name>
    <dbReference type="NCBI Taxonomy" id="412755"/>
    <lineage>
        <taxon>unclassified sequences</taxon>
        <taxon>metagenomes</taxon>
        <taxon>ecological metagenomes</taxon>
    </lineage>
</organism>
<evidence type="ECO:0008006" key="6">
    <source>
        <dbReference type="Google" id="ProtNLM"/>
    </source>
</evidence>
<keyword evidence="2" id="KW-0227">DNA damage</keyword>
<comment type="similarity">
    <text evidence="1">Belongs to the DNA glycosylase MPG family.</text>
</comment>
<dbReference type="InterPro" id="IPR003180">
    <property type="entry name" value="MPG"/>
</dbReference>
<dbReference type="GO" id="GO:0003677">
    <property type="term" value="F:DNA binding"/>
    <property type="evidence" value="ECO:0007669"/>
    <property type="project" value="InterPro"/>
</dbReference>
<dbReference type="AlphaFoldDB" id="A0A0F9JEU2"/>
<dbReference type="SUPFAM" id="SSF50486">
    <property type="entry name" value="FMT C-terminal domain-like"/>
    <property type="match status" value="1"/>
</dbReference>
<evidence type="ECO:0000256" key="4">
    <source>
        <dbReference type="ARBA" id="ARBA00023204"/>
    </source>
</evidence>
<dbReference type="InterPro" id="IPR036995">
    <property type="entry name" value="MPG_sf"/>
</dbReference>
<dbReference type="PANTHER" id="PTHR10429:SF0">
    <property type="entry name" value="DNA-3-METHYLADENINE GLYCOSYLASE"/>
    <property type="match status" value="1"/>
</dbReference>
<sequence length="200" mass="22732">MKILPLNFYLNKDVIDVGQKLLGKYLFTKIDGVLTGGMITETESYKGIEDKACHAYMGKKTNRNETMFEVGGVAYVYLCYGMHSLLNVVTNQKEVPEAVLIRAIEPIVGLDEMLKRRNKLKVERTLTSGPGSLSKALGITKKINGKSFESKNIWIEDREVEISEKDIICSKRVGIDYAEEYVNKPWRFRIKNSKWTSVAK</sequence>